<evidence type="ECO:0000313" key="4">
    <source>
        <dbReference type="EMBL" id="MBT2989202.1"/>
    </source>
</evidence>
<dbReference type="GO" id="GO:0004792">
    <property type="term" value="F:thiosulfate-cyanide sulfurtransferase activity"/>
    <property type="evidence" value="ECO:0007669"/>
    <property type="project" value="TreeGrafter"/>
</dbReference>
<evidence type="ECO:0000256" key="1">
    <source>
        <dbReference type="ARBA" id="ARBA00022679"/>
    </source>
</evidence>
<evidence type="ECO:0000313" key="5">
    <source>
        <dbReference type="Proteomes" id="UP000770889"/>
    </source>
</evidence>
<protein>
    <recommendedName>
        <fullName evidence="3">Rhodanese domain-containing protein</fullName>
    </recommendedName>
</protein>
<dbReference type="EMBL" id="JAHHGM010000007">
    <property type="protein sequence ID" value="MBT2989202.1"/>
    <property type="molecule type" value="Genomic_DNA"/>
</dbReference>
<dbReference type="SUPFAM" id="SSF52821">
    <property type="entry name" value="Rhodanese/Cell cycle control phosphatase"/>
    <property type="match status" value="2"/>
</dbReference>
<dbReference type="InterPro" id="IPR036873">
    <property type="entry name" value="Rhodanese-like_dom_sf"/>
</dbReference>
<dbReference type="PROSITE" id="PS50206">
    <property type="entry name" value="RHODANESE_3"/>
    <property type="match status" value="2"/>
</dbReference>
<dbReference type="AlphaFoldDB" id="A0A944MD29"/>
<dbReference type="PANTHER" id="PTHR11364">
    <property type="entry name" value="THIOSULFATE SULFERTANSFERASE"/>
    <property type="match status" value="1"/>
</dbReference>
<dbReference type="Pfam" id="PF00581">
    <property type="entry name" value="Rhodanese"/>
    <property type="match status" value="1"/>
</dbReference>
<gene>
    <name evidence="4" type="ORF">KME65_09580</name>
</gene>
<name>A0A944MD29_9GAMM</name>
<dbReference type="InterPro" id="IPR001763">
    <property type="entry name" value="Rhodanese-like_dom"/>
</dbReference>
<keyword evidence="2" id="KW-0677">Repeat</keyword>
<accession>A0A944MD29</accession>
<dbReference type="SMART" id="SM00450">
    <property type="entry name" value="RHOD"/>
    <property type="match status" value="2"/>
</dbReference>
<dbReference type="Gene3D" id="3.40.250.10">
    <property type="entry name" value="Rhodanese-like domain"/>
    <property type="match status" value="2"/>
</dbReference>
<feature type="domain" description="Rhodanese" evidence="3">
    <location>
        <begin position="177"/>
        <end position="292"/>
    </location>
</feature>
<dbReference type="PANTHER" id="PTHR11364:SF27">
    <property type="entry name" value="SULFURTRANSFERASE"/>
    <property type="match status" value="1"/>
</dbReference>
<comment type="caution">
    <text evidence="4">The sequence shown here is derived from an EMBL/GenBank/DDBJ whole genome shotgun (WGS) entry which is preliminary data.</text>
</comment>
<evidence type="ECO:0000259" key="3">
    <source>
        <dbReference type="PROSITE" id="PS50206"/>
    </source>
</evidence>
<evidence type="ECO:0000256" key="2">
    <source>
        <dbReference type="ARBA" id="ARBA00022737"/>
    </source>
</evidence>
<proteinExistence type="predicted"/>
<dbReference type="InterPro" id="IPR045078">
    <property type="entry name" value="TST/MPST-like"/>
</dbReference>
<feature type="domain" description="Rhodanese" evidence="3">
    <location>
        <begin position="36"/>
        <end position="150"/>
    </location>
</feature>
<organism evidence="4 5">
    <name type="scientific">Candidatus Thiodiazotropha taylori</name>
    <dbReference type="NCBI Taxonomy" id="2792791"/>
    <lineage>
        <taxon>Bacteria</taxon>
        <taxon>Pseudomonadati</taxon>
        <taxon>Pseudomonadota</taxon>
        <taxon>Gammaproteobacteria</taxon>
        <taxon>Chromatiales</taxon>
        <taxon>Sedimenticolaceae</taxon>
        <taxon>Candidatus Thiodiazotropha</taxon>
    </lineage>
</organism>
<sequence length="302" mass="33124">MAVQFPILALLGCLWPLYLFAAPLPVLVDGAWLSQNSEKVVVLDVRSRAEFMAGHWPQARWAGFKERAWQVDRYGLPGYLPDGNKLAELLGSLGLEGDESVIVVGSVRHPRQVAEAARVVWSLMMAGVQRVALLDGGIESLPAHDLVEGASSVDPKVCSISLQPDLLADSSRVEDLLGNNRPVIDLRPTSYFEGYRRDPQVAEGGTIYDGVGIPPERLLDGETGRFLSAEIIQLEFERYDIQTRGALATFSDTGVWAALGWFVLHQILQNPEARLYDGSLVEWIDWGGEMHDSTDDMGGPIG</sequence>
<reference evidence="4 5" key="1">
    <citation type="submission" date="2021-05" db="EMBL/GenBank/DDBJ databases">
        <title>Genetic and Functional Diversity in Clade A Lucinid endosymbionts from the Bahamas.</title>
        <authorList>
            <person name="Giani N.M."/>
            <person name="Engel A.S."/>
            <person name="Campbell B.J."/>
        </authorList>
    </citation>
    <scope>NUCLEOTIDE SEQUENCE [LARGE SCALE GENOMIC DNA]</scope>
    <source>
        <strain evidence="4">LUC16012Gg_MoonRockCtena</strain>
    </source>
</reference>
<keyword evidence="1" id="KW-0808">Transferase</keyword>
<dbReference type="Proteomes" id="UP000770889">
    <property type="component" value="Unassembled WGS sequence"/>
</dbReference>